<dbReference type="InterPro" id="IPR050699">
    <property type="entry name" value="RNA-DNA_Helicase"/>
</dbReference>
<dbReference type="WBParaSite" id="SPAL_0001491900.1">
    <property type="protein sequence ID" value="SPAL_0001491900.1"/>
    <property type="gene ID" value="SPAL_0001491900"/>
</dbReference>
<dbReference type="GO" id="GO:0016787">
    <property type="term" value="F:hydrolase activity"/>
    <property type="evidence" value="ECO:0007669"/>
    <property type="project" value="UniProtKB-KW"/>
</dbReference>
<keyword evidence="4" id="KW-0067">ATP-binding</keyword>
<sequence length="179" mass="20098">MAVSTVLLNKENCYHEVFYPCDNVCGILGEKPQRELEVNYSLDEFQIRGLLVADKHESMLITAHTSAGKTIVADYIIAMCLDNGKKCFYTTPIKALSNQKFEEFKNKYDSVGMMTGDTTVNPNAKFLVLTTEILKEMVLSGTSSLKNTGYVIIDEDHFIGNKERGRVWEETIIGLGKKN</sequence>
<dbReference type="Proteomes" id="UP000046392">
    <property type="component" value="Unplaced"/>
</dbReference>
<dbReference type="GO" id="GO:0003676">
    <property type="term" value="F:nucleic acid binding"/>
    <property type="evidence" value="ECO:0007669"/>
    <property type="project" value="InterPro"/>
</dbReference>
<feature type="domain" description="Helicase ATP-binding" evidence="6">
    <location>
        <begin position="50"/>
        <end position="175"/>
    </location>
</feature>
<evidence type="ECO:0000256" key="1">
    <source>
        <dbReference type="ARBA" id="ARBA00022741"/>
    </source>
</evidence>
<keyword evidence="2" id="KW-0378">Hydrolase</keyword>
<dbReference type="PANTHER" id="PTHR12131:SF1">
    <property type="entry name" value="ATP-DEPENDENT RNA HELICASE SUPV3L1, MITOCHONDRIAL-RELATED"/>
    <property type="match status" value="1"/>
</dbReference>
<evidence type="ECO:0000256" key="3">
    <source>
        <dbReference type="ARBA" id="ARBA00022806"/>
    </source>
</evidence>
<keyword evidence="1" id="KW-0547">Nucleotide-binding</keyword>
<evidence type="ECO:0000313" key="7">
    <source>
        <dbReference type="Proteomes" id="UP000046392"/>
    </source>
</evidence>
<name>A0A0N5CAJ7_STREA</name>
<dbReference type="PANTHER" id="PTHR12131">
    <property type="entry name" value="ATP-DEPENDENT RNA AND DNA HELICASE"/>
    <property type="match status" value="1"/>
</dbReference>
<organism evidence="7 8">
    <name type="scientific">Strongyloides papillosus</name>
    <name type="common">Intestinal threadworm</name>
    <dbReference type="NCBI Taxonomy" id="174720"/>
    <lineage>
        <taxon>Eukaryota</taxon>
        <taxon>Metazoa</taxon>
        <taxon>Ecdysozoa</taxon>
        <taxon>Nematoda</taxon>
        <taxon>Chromadorea</taxon>
        <taxon>Rhabditida</taxon>
        <taxon>Tylenchina</taxon>
        <taxon>Panagrolaimomorpha</taxon>
        <taxon>Strongyloidoidea</taxon>
        <taxon>Strongyloididae</taxon>
        <taxon>Strongyloides</taxon>
    </lineage>
</organism>
<dbReference type="InterPro" id="IPR011545">
    <property type="entry name" value="DEAD/DEAH_box_helicase_dom"/>
</dbReference>
<dbReference type="GO" id="GO:0003724">
    <property type="term" value="F:RNA helicase activity"/>
    <property type="evidence" value="ECO:0007669"/>
    <property type="project" value="UniProtKB-EC"/>
</dbReference>
<keyword evidence="7" id="KW-1185">Reference proteome</keyword>
<dbReference type="SMART" id="SM00487">
    <property type="entry name" value="DEXDc"/>
    <property type="match status" value="1"/>
</dbReference>
<dbReference type="GO" id="GO:0005524">
    <property type="term" value="F:ATP binding"/>
    <property type="evidence" value="ECO:0007669"/>
    <property type="project" value="UniProtKB-KW"/>
</dbReference>
<dbReference type="Pfam" id="PF00270">
    <property type="entry name" value="DEAD"/>
    <property type="match status" value="1"/>
</dbReference>
<dbReference type="STRING" id="174720.A0A0N5CAJ7"/>
<comment type="catalytic activity">
    <reaction evidence="5">
        <text>ATP + H2O = ADP + phosphate + H(+)</text>
        <dbReference type="Rhea" id="RHEA:13065"/>
        <dbReference type="ChEBI" id="CHEBI:15377"/>
        <dbReference type="ChEBI" id="CHEBI:15378"/>
        <dbReference type="ChEBI" id="CHEBI:30616"/>
        <dbReference type="ChEBI" id="CHEBI:43474"/>
        <dbReference type="ChEBI" id="CHEBI:456216"/>
        <dbReference type="EC" id="3.6.4.13"/>
    </reaction>
</comment>
<protein>
    <submittedName>
        <fullName evidence="8">Helicase ATP-binding domain-containing protein</fullName>
    </submittedName>
</protein>
<proteinExistence type="predicted"/>
<dbReference type="PROSITE" id="PS51192">
    <property type="entry name" value="HELICASE_ATP_BIND_1"/>
    <property type="match status" value="1"/>
</dbReference>
<reference evidence="8" key="1">
    <citation type="submission" date="2017-02" db="UniProtKB">
        <authorList>
            <consortium name="WormBaseParasite"/>
        </authorList>
    </citation>
    <scope>IDENTIFICATION</scope>
</reference>
<dbReference type="InterPro" id="IPR027417">
    <property type="entry name" value="P-loop_NTPase"/>
</dbReference>
<dbReference type="InterPro" id="IPR014001">
    <property type="entry name" value="Helicase_ATP-bd"/>
</dbReference>
<evidence type="ECO:0000256" key="4">
    <source>
        <dbReference type="ARBA" id="ARBA00022840"/>
    </source>
</evidence>
<keyword evidence="3" id="KW-0347">Helicase</keyword>
<accession>A0A0N5CAJ7</accession>
<evidence type="ECO:0000256" key="5">
    <source>
        <dbReference type="ARBA" id="ARBA00047984"/>
    </source>
</evidence>
<evidence type="ECO:0000259" key="6">
    <source>
        <dbReference type="PROSITE" id="PS51192"/>
    </source>
</evidence>
<evidence type="ECO:0000313" key="8">
    <source>
        <dbReference type="WBParaSite" id="SPAL_0001491900.1"/>
    </source>
</evidence>
<dbReference type="AlphaFoldDB" id="A0A0N5CAJ7"/>
<dbReference type="SUPFAM" id="SSF52540">
    <property type="entry name" value="P-loop containing nucleoside triphosphate hydrolases"/>
    <property type="match status" value="1"/>
</dbReference>
<evidence type="ECO:0000256" key="2">
    <source>
        <dbReference type="ARBA" id="ARBA00022801"/>
    </source>
</evidence>
<dbReference type="Gene3D" id="3.40.50.300">
    <property type="entry name" value="P-loop containing nucleotide triphosphate hydrolases"/>
    <property type="match status" value="1"/>
</dbReference>